<comment type="caution">
    <text evidence="1">The sequence shown here is derived from an EMBL/GenBank/DDBJ whole genome shotgun (WGS) entry which is preliminary data.</text>
</comment>
<dbReference type="SUPFAM" id="SSF53098">
    <property type="entry name" value="Ribonuclease H-like"/>
    <property type="match status" value="1"/>
</dbReference>
<dbReference type="Proteomes" id="UP000198211">
    <property type="component" value="Unassembled WGS sequence"/>
</dbReference>
<dbReference type="OrthoDB" id="107123at2759"/>
<dbReference type="InterPro" id="IPR012337">
    <property type="entry name" value="RNaseH-like_sf"/>
</dbReference>
<protein>
    <submittedName>
        <fullName evidence="1">Uncharacterized protein</fullName>
    </submittedName>
</protein>
<proteinExistence type="predicted"/>
<evidence type="ECO:0000313" key="1">
    <source>
        <dbReference type="EMBL" id="OWY91017.1"/>
    </source>
</evidence>
<evidence type="ECO:0000313" key="2">
    <source>
        <dbReference type="Proteomes" id="UP000198211"/>
    </source>
</evidence>
<sequence>MLSNALIVYNKTTSIIATKLGIPLIDCASHRFNLAVKKFLTDYEPLLQQVNDLMSQLRQPNNAAELTPLRAKKRNATRWSSTYDMLKRYAEFCVHARLIEDVEETLPSGNKHKKLIEVLDNLRKMESVCSDCSARQRIWVMYDDFLTGLPNYG</sequence>
<dbReference type="EMBL" id="NBNE01021279">
    <property type="protein sequence ID" value="OWY91017.1"/>
    <property type="molecule type" value="Genomic_DNA"/>
</dbReference>
<accession>A0A225UCR7</accession>
<gene>
    <name evidence="1" type="ORF">PHMEG_00040574</name>
</gene>
<reference evidence="2" key="1">
    <citation type="submission" date="2017-03" db="EMBL/GenBank/DDBJ databases">
        <title>Phytopthora megakarya and P. palmivora, two closely related causual agents of cacao black pod achieved similar genome size and gene model numbers by different mechanisms.</title>
        <authorList>
            <person name="Ali S."/>
            <person name="Shao J."/>
            <person name="Larry D.J."/>
            <person name="Kronmiller B."/>
            <person name="Shen D."/>
            <person name="Strem M.D."/>
            <person name="Melnick R.L."/>
            <person name="Guiltinan M.J."/>
            <person name="Tyler B.M."/>
            <person name="Meinhardt L.W."/>
            <person name="Bailey B.A."/>
        </authorList>
    </citation>
    <scope>NUCLEOTIDE SEQUENCE [LARGE SCALE GENOMIC DNA]</scope>
    <source>
        <strain evidence="2">zdho120</strain>
    </source>
</reference>
<dbReference type="AlphaFoldDB" id="A0A225UCR7"/>
<keyword evidence="2" id="KW-1185">Reference proteome</keyword>
<dbReference type="PANTHER" id="PTHR40866:SF1">
    <property type="entry name" value="BED-TYPE DOMAIN-CONTAINING PROTEIN"/>
    <property type="match status" value="1"/>
</dbReference>
<organism evidence="1 2">
    <name type="scientific">Phytophthora megakarya</name>
    <dbReference type="NCBI Taxonomy" id="4795"/>
    <lineage>
        <taxon>Eukaryota</taxon>
        <taxon>Sar</taxon>
        <taxon>Stramenopiles</taxon>
        <taxon>Oomycota</taxon>
        <taxon>Peronosporomycetes</taxon>
        <taxon>Peronosporales</taxon>
        <taxon>Peronosporaceae</taxon>
        <taxon>Phytophthora</taxon>
    </lineage>
</organism>
<dbReference type="PANTHER" id="PTHR40866">
    <property type="entry name" value="BED-TYPE DOMAIN-CONTAINING PROTEIN"/>
    <property type="match status" value="1"/>
</dbReference>
<name>A0A225UCR7_9STRA</name>